<organism evidence="1 2">
    <name type="scientific">Rangifer tarandus platyrhynchus</name>
    <name type="common">Svalbard reindeer</name>
    <dbReference type="NCBI Taxonomy" id="3082113"/>
    <lineage>
        <taxon>Eukaryota</taxon>
        <taxon>Metazoa</taxon>
        <taxon>Chordata</taxon>
        <taxon>Craniata</taxon>
        <taxon>Vertebrata</taxon>
        <taxon>Euteleostomi</taxon>
        <taxon>Mammalia</taxon>
        <taxon>Eutheria</taxon>
        <taxon>Laurasiatheria</taxon>
        <taxon>Artiodactyla</taxon>
        <taxon>Ruminantia</taxon>
        <taxon>Pecora</taxon>
        <taxon>Cervidae</taxon>
        <taxon>Odocoileinae</taxon>
        <taxon>Rangifer</taxon>
    </lineage>
</organism>
<name>A0AC59YVP2_RANTA</name>
<reference evidence="1" key="2">
    <citation type="submission" date="2025-03" db="EMBL/GenBank/DDBJ databases">
        <authorList>
            <consortium name="ELIXIR-Norway"/>
            <consortium name="Elixir Norway"/>
        </authorList>
    </citation>
    <scope>NUCLEOTIDE SEQUENCE</scope>
</reference>
<accession>A0AC59YVP2</accession>
<dbReference type="Proteomes" id="UP001162501">
    <property type="component" value="Chromosome 20"/>
</dbReference>
<reference evidence="1" key="1">
    <citation type="submission" date="2023-05" db="EMBL/GenBank/DDBJ databases">
        <authorList>
            <consortium name="ELIXIR-Norway"/>
        </authorList>
    </citation>
    <scope>NUCLEOTIDE SEQUENCE</scope>
</reference>
<proteinExistence type="predicted"/>
<gene>
    <name evidence="1" type="ORF">MRATA1EN22A_LOCUS10782</name>
</gene>
<protein>
    <submittedName>
        <fullName evidence="1">Uncharacterized protein</fullName>
    </submittedName>
</protein>
<dbReference type="EMBL" id="OX596104">
    <property type="protein sequence ID" value="CAN0015768.1"/>
    <property type="molecule type" value="Genomic_DNA"/>
</dbReference>
<evidence type="ECO:0000313" key="1">
    <source>
        <dbReference type="EMBL" id="CAN0015768.1"/>
    </source>
</evidence>
<evidence type="ECO:0000313" key="2">
    <source>
        <dbReference type="Proteomes" id="UP001162501"/>
    </source>
</evidence>
<sequence length="381" mass="41312">MVPRAHSPRLAGKTEVAALRGSRVPRRHLPAAARVSGGLGLSAGSDSCVRPRGRGGQQPLGRDAGSQRRAGRRRARFRAPGPVRHHQAQGSTMDAKKDNPPLKGSKPRGTLLRSVHIAEGAHPERSGRSTLSQRGVSAAPSASVLKPPSTPATLSQEEKEAIQKRAEGRAKVPPKFRDSVKRFFFSPTGALKIIRMGLLIGAFIFFIIAEAPESYIAITILESCIVVFFILIYMLTLQHLMTYLHWPLLDLINSFITAVFLLIVAILAIQEKERRHLFYIGGALCLTAATVCVIDATLVTKTMRNNLKKALGIKMETSRPLTPEPTPPTRTPTRGGPNAPTRAAMKPRSRRGQSPSKAPSPEPSWTPMKTPPTPSSGGSRR</sequence>